<evidence type="ECO:0000256" key="3">
    <source>
        <dbReference type="ARBA" id="ARBA00022884"/>
    </source>
</evidence>
<organism evidence="9">
    <name type="scientific">Clastoptera arizonana</name>
    <name type="common">Arizona spittle bug</name>
    <dbReference type="NCBI Taxonomy" id="38151"/>
    <lineage>
        <taxon>Eukaryota</taxon>
        <taxon>Metazoa</taxon>
        <taxon>Ecdysozoa</taxon>
        <taxon>Arthropoda</taxon>
        <taxon>Hexapoda</taxon>
        <taxon>Insecta</taxon>
        <taxon>Pterygota</taxon>
        <taxon>Neoptera</taxon>
        <taxon>Paraneoptera</taxon>
        <taxon>Hemiptera</taxon>
        <taxon>Auchenorrhyncha</taxon>
        <taxon>Cercopoidea</taxon>
        <taxon>Clastopteridae</taxon>
        <taxon>Clastoptera</taxon>
    </lineage>
</organism>
<dbReference type="FunFam" id="3.30.70.330:FF:000132">
    <property type="entry name" value="Small nuclear ribonucleoprotein U11/U12 subunit 35"/>
    <property type="match status" value="1"/>
</dbReference>
<comment type="subcellular location">
    <subcellularLocation>
        <location evidence="1">Nucleus</location>
    </subcellularLocation>
</comment>
<dbReference type="GO" id="GO:0000398">
    <property type="term" value="P:mRNA splicing, via spliceosome"/>
    <property type="evidence" value="ECO:0007669"/>
    <property type="project" value="TreeGrafter"/>
</dbReference>
<evidence type="ECO:0000259" key="8">
    <source>
        <dbReference type="PROSITE" id="PS50102"/>
    </source>
</evidence>
<evidence type="ECO:0000256" key="6">
    <source>
        <dbReference type="PROSITE-ProRule" id="PRU00176"/>
    </source>
</evidence>
<dbReference type="InterPro" id="IPR000504">
    <property type="entry name" value="RRM_dom"/>
</dbReference>
<evidence type="ECO:0000256" key="2">
    <source>
        <dbReference type="ARBA" id="ARBA00021080"/>
    </source>
</evidence>
<sequence length="180" mass="20304">MEDDDFQSLHQYLSPQAIIYDPLKAGSIDGTDTIPHDKAITRAMEADYKPNTRLQSNPEKTLFVGRLNPNTSEEKVKEVFMSFGNVKSCHLVRDIITGFSKGYAFVEYENERNAALAYKNGNRTVIDGKMILVDFECERLLPGWIPRRLGGGFGGKKDSGQLRFGSRDRPFKKPINVSLK</sequence>
<protein>
    <recommendedName>
        <fullName evidence="2">U11/U12 small nuclear ribonucleoprotein 35 kDa protein</fullName>
    </recommendedName>
    <alternativeName>
        <fullName evidence="5">U1 snRNP-binding protein homolog</fullName>
    </alternativeName>
</protein>
<feature type="region of interest" description="Disordered" evidence="7">
    <location>
        <begin position="160"/>
        <end position="180"/>
    </location>
</feature>
<dbReference type="InterPro" id="IPR035979">
    <property type="entry name" value="RBD_domain_sf"/>
</dbReference>
<keyword evidence="3 6" id="KW-0694">RNA-binding</keyword>
<accession>A0A1B6D5S4</accession>
<dbReference type="GO" id="GO:0017069">
    <property type="term" value="F:snRNA binding"/>
    <property type="evidence" value="ECO:0007669"/>
    <property type="project" value="TreeGrafter"/>
</dbReference>
<evidence type="ECO:0000256" key="1">
    <source>
        <dbReference type="ARBA" id="ARBA00004123"/>
    </source>
</evidence>
<dbReference type="AlphaFoldDB" id="A0A1B6D5S4"/>
<dbReference type="Gene3D" id="3.30.70.330">
    <property type="match status" value="1"/>
</dbReference>
<dbReference type="SUPFAM" id="SSF54928">
    <property type="entry name" value="RNA-binding domain, RBD"/>
    <property type="match status" value="1"/>
</dbReference>
<dbReference type="GO" id="GO:0003729">
    <property type="term" value="F:mRNA binding"/>
    <property type="evidence" value="ECO:0007669"/>
    <property type="project" value="TreeGrafter"/>
</dbReference>
<evidence type="ECO:0000256" key="5">
    <source>
        <dbReference type="ARBA" id="ARBA00031739"/>
    </source>
</evidence>
<dbReference type="InterPro" id="IPR051183">
    <property type="entry name" value="U1_U11-U12_snRNP_70-35kDa"/>
</dbReference>
<evidence type="ECO:0000256" key="4">
    <source>
        <dbReference type="ARBA" id="ARBA00023242"/>
    </source>
</evidence>
<dbReference type="SMART" id="SM00360">
    <property type="entry name" value="RRM"/>
    <property type="match status" value="1"/>
</dbReference>
<dbReference type="PANTHER" id="PTHR13952">
    <property type="entry name" value="U1 SMALL NUCLEAR RIBONUCLEOPROTEIN 70 KD"/>
    <property type="match status" value="1"/>
</dbReference>
<feature type="compositionally biased region" description="Basic and acidic residues" evidence="7">
    <location>
        <begin position="160"/>
        <end position="171"/>
    </location>
</feature>
<dbReference type="EMBL" id="GEDC01016275">
    <property type="protein sequence ID" value="JAS21023.1"/>
    <property type="molecule type" value="Transcribed_RNA"/>
</dbReference>
<keyword evidence="4" id="KW-0539">Nucleus</keyword>
<dbReference type="PROSITE" id="PS50102">
    <property type="entry name" value="RRM"/>
    <property type="match status" value="1"/>
</dbReference>
<proteinExistence type="predicted"/>
<reference evidence="9" key="1">
    <citation type="submission" date="2015-12" db="EMBL/GenBank/DDBJ databases">
        <title>De novo transcriptome assembly of four potential Pierce s Disease insect vectors from Arizona vineyards.</title>
        <authorList>
            <person name="Tassone E.E."/>
        </authorList>
    </citation>
    <scope>NUCLEOTIDE SEQUENCE</scope>
</reference>
<name>A0A1B6D5S4_9HEMI</name>
<dbReference type="Pfam" id="PF00076">
    <property type="entry name" value="RRM_1"/>
    <property type="match status" value="1"/>
</dbReference>
<dbReference type="GO" id="GO:0071011">
    <property type="term" value="C:precatalytic spliceosome"/>
    <property type="evidence" value="ECO:0007669"/>
    <property type="project" value="TreeGrafter"/>
</dbReference>
<dbReference type="PANTHER" id="PTHR13952:SF6">
    <property type="entry name" value="U11_U12 SMALL NUCLEAR RIBONUCLEOPROTEIN 35 KDA PROTEIN"/>
    <property type="match status" value="1"/>
</dbReference>
<gene>
    <name evidence="9" type="ORF">g.16243</name>
</gene>
<dbReference type="InterPro" id="IPR012677">
    <property type="entry name" value="Nucleotide-bd_a/b_plait_sf"/>
</dbReference>
<evidence type="ECO:0000256" key="7">
    <source>
        <dbReference type="SAM" id="MobiDB-lite"/>
    </source>
</evidence>
<evidence type="ECO:0000313" key="9">
    <source>
        <dbReference type="EMBL" id="JAS21023.1"/>
    </source>
</evidence>
<feature type="domain" description="RRM" evidence="8">
    <location>
        <begin position="60"/>
        <end position="138"/>
    </location>
</feature>